<comment type="caution">
    <text evidence="1">The sequence shown here is derived from an EMBL/GenBank/DDBJ whole genome shotgun (WGS) entry which is preliminary data.</text>
</comment>
<keyword evidence="2" id="KW-1185">Reference proteome</keyword>
<gene>
    <name evidence="1" type="ORF">SBOR_3471</name>
</gene>
<reference evidence="1 2" key="1">
    <citation type="journal article" date="2014" name="Genome Announc.">
        <title>Draft genome sequence of Sclerotinia borealis, a psychrophilic plant pathogenic fungus.</title>
        <authorList>
            <person name="Mardanov A.V."/>
            <person name="Beletsky A.V."/>
            <person name="Kadnikov V.V."/>
            <person name="Ignatov A.N."/>
            <person name="Ravin N.V."/>
        </authorList>
    </citation>
    <scope>NUCLEOTIDE SEQUENCE [LARGE SCALE GENOMIC DNA]</scope>
    <source>
        <strain evidence="2">F-4157</strain>
    </source>
</reference>
<sequence length="145" mass="15868">MVAPNNPHLWLGCRTHNVLECRGRLIDVGKICGGGFGSEAGVAILKEEGDEKGEQKGEAKEKVQIVKVMRVFCQPCRDRWGMEMGVGVGVGGEVGEIGGLRVYGRVVEKRVTDLDRELRKAGIMLMGREIKDGLRKAEECFGRGL</sequence>
<dbReference type="HOGENOM" id="CLU_1787946_0_0_1"/>
<evidence type="ECO:0000313" key="1">
    <source>
        <dbReference type="EMBL" id="ESZ96141.1"/>
    </source>
</evidence>
<dbReference type="Proteomes" id="UP000019487">
    <property type="component" value="Unassembled WGS sequence"/>
</dbReference>
<protein>
    <submittedName>
        <fullName evidence="1">Uncharacterized protein</fullName>
    </submittedName>
</protein>
<organism evidence="1 2">
    <name type="scientific">Sclerotinia borealis (strain F-4128)</name>
    <dbReference type="NCBI Taxonomy" id="1432307"/>
    <lineage>
        <taxon>Eukaryota</taxon>
        <taxon>Fungi</taxon>
        <taxon>Dikarya</taxon>
        <taxon>Ascomycota</taxon>
        <taxon>Pezizomycotina</taxon>
        <taxon>Leotiomycetes</taxon>
        <taxon>Helotiales</taxon>
        <taxon>Sclerotiniaceae</taxon>
        <taxon>Sclerotinia</taxon>
    </lineage>
</organism>
<dbReference type="EMBL" id="AYSA01000150">
    <property type="protein sequence ID" value="ESZ96141.1"/>
    <property type="molecule type" value="Genomic_DNA"/>
</dbReference>
<proteinExistence type="predicted"/>
<accession>W9CJU5</accession>
<evidence type="ECO:0000313" key="2">
    <source>
        <dbReference type="Proteomes" id="UP000019487"/>
    </source>
</evidence>
<name>W9CJU5_SCLBF</name>
<dbReference type="AlphaFoldDB" id="W9CJU5"/>